<reference evidence="1" key="1">
    <citation type="submission" date="2021-06" db="EMBL/GenBank/DDBJ databases">
        <authorList>
            <person name="Kallberg Y."/>
            <person name="Tangrot J."/>
            <person name="Rosling A."/>
        </authorList>
    </citation>
    <scope>NUCLEOTIDE SEQUENCE</scope>
    <source>
        <strain evidence="1">IL203A</strain>
    </source>
</reference>
<accession>A0ACA9PR20</accession>
<sequence>MSVISPVLYFIRTENDSDCFILKIDETCNWQIDSGSARFPSYQYFKAAVSKRKITNFKGFIITSPRKNYYDAITRFFKEFFSPKGIHAKDFPNLDFHVILTEGFRNKQIFNILRENGFEFYNNDPKFKYQNKFMEFFFNENVKPLILKHNKSVEQDANAIGYCDSVKNNSMMRNNAEIQTDLSSILTYLQYINNDIKKSIFLTSDNVASWVQNVLITKLNQEQPDERPSIDIFQVPKHGSRINSIVTGTYVNPPKYVHQQFALMVILYYGGQFDFKGLYDKTAIDIEADFEIMLNFTNFEIFKKAALLQGYMQTLSNPITIKNFLKYMAKALIIRCSAKDTKVDWNWNEINWPKVARKLYIIYKMNQTIESRCWPKYDFIKDIVDIPKKDNLDPYFNNRISGDIIEEQLYSYFNSIKERIYKNFVAFISINHKKRKHRPQYTTLLRPLLNPMWNSLDTFPL</sequence>
<protein>
    <submittedName>
        <fullName evidence="1">4801_t:CDS:1</fullName>
    </submittedName>
</protein>
<keyword evidence="2" id="KW-1185">Reference proteome</keyword>
<evidence type="ECO:0000313" key="1">
    <source>
        <dbReference type="EMBL" id="CAG8721431.1"/>
    </source>
</evidence>
<evidence type="ECO:0000313" key="2">
    <source>
        <dbReference type="Proteomes" id="UP000789702"/>
    </source>
</evidence>
<dbReference type="Proteomes" id="UP000789702">
    <property type="component" value="Unassembled WGS sequence"/>
</dbReference>
<proteinExistence type="predicted"/>
<comment type="caution">
    <text evidence="1">The sequence shown here is derived from an EMBL/GenBank/DDBJ whole genome shotgun (WGS) entry which is preliminary data.</text>
</comment>
<name>A0ACA9PR20_9GLOM</name>
<feature type="non-terminal residue" evidence="1">
    <location>
        <position position="461"/>
    </location>
</feature>
<organism evidence="1 2">
    <name type="scientific">Dentiscutata heterogama</name>
    <dbReference type="NCBI Taxonomy" id="1316150"/>
    <lineage>
        <taxon>Eukaryota</taxon>
        <taxon>Fungi</taxon>
        <taxon>Fungi incertae sedis</taxon>
        <taxon>Mucoromycota</taxon>
        <taxon>Glomeromycotina</taxon>
        <taxon>Glomeromycetes</taxon>
        <taxon>Diversisporales</taxon>
        <taxon>Gigasporaceae</taxon>
        <taxon>Dentiscutata</taxon>
    </lineage>
</organism>
<gene>
    <name evidence="1" type="ORF">DHETER_LOCUS12859</name>
</gene>
<dbReference type="EMBL" id="CAJVPU010033040">
    <property type="protein sequence ID" value="CAG8721431.1"/>
    <property type="molecule type" value="Genomic_DNA"/>
</dbReference>